<feature type="transmembrane region" description="Helical" evidence="14">
    <location>
        <begin position="35"/>
        <end position="53"/>
    </location>
</feature>
<keyword evidence="6" id="KW-0598">Phosphotransferase system</keyword>
<evidence type="ECO:0000256" key="5">
    <source>
        <dbReference type="ARBA" id="ARBA00022597"/>
    </source>
</evidence>
<comment type="subunit">
    <text evidence="2">Homodimer.</text>
</comment>
<feature type="transmembrane region" description="Helical" evidence="14">
    <location>
        <begin position="322"/>
        <end position="340"/>
    </location>
</feature>
<dbReference type="RefSeq" id="WP_186872269.1">
    <property type="nucleotide sequence ID" value="NZ_JACOOR010000012.1"/>
</dbReference>
<dbReference type="GO" id="GO:0005886">
    <property type="term" value="C:plasma membrane"/>
    <property type="evidence" value="ECO:0007669"/>
    <property type="project" value="UniProtKB-SubCell"/>
</dbReference>
<keyword evidence="9 14" id="KW-0472">Membrane</keyword>
<feature type="transmembrane region" description="Helical" evidence="14">
    <location>
        <begin position="352"/>
        <end position="373"/>
    </location>
</feature>
<keyword evidence="7 14" id="KW-0812">Transmembrane</keyword>
<evidence type="ECO:0000256" key="14">
    <source>
        <dbReference type="SAM" id="Phobius"/>
    </source>
</evidence>
<dbReference type="AlphaFoldDB" id="A0A923RNA8"/>
<reference evidence="15" key="1">
    <citation type="submission" date="2020-08" db="EMBL/GenBank/DDBJ databases">
        <title>Genome public.</title>
        <authorList>
            <person name="Liu C."/>
            <person name="Sun Q."/>
        </authorList>
    </citation>
    <scope>NUCLEOTIDE SEQUENCE</scope>
    <source>
        <strain evidence="15">NSJ-68</strain>
    </source>
</reference>
<evidence type="ECO:0000256" key="6">
    <source>
        <dbReference type="ARBA" id="ARBA00022683"/>
    </source>
</evidence>
<feature type="transmembrane region" description="Helical" evidence="14">
    <location>
        <begin position="139"/>
        <end position="159"/>
    </location>
</feature>
<dbReference type="EMBL" id="JACOOR010000012">
    <property type="protein sequence ID" value="MBC5661149.1"/>
    <property type="molecule type" value="Genomic_DNA"/>
</dbReference>
<evidence type="ECO:0000256" key="4">
    <source>
        <dbReference type="ARBA" id="ARBA00022475"/>
    </source>
</evidence>
<comment type="caution">
    <text evidence="15">The sequence shown here is derived from an EMBL/GenBank/DDBJ whole genome shotgun (WGS) entry which is preliminary data.</text>
</comment>
<dbReference type="Pfam" id="PF03611">
    <property type="entry name" value="EIIC-GAT"/>
    <property type="match status" value="1"/>
</dbReference>
<dbReference type="InterPro" id="IPR051562">
    <property type="entry name" value="Ascorbate-PTS_EIIC"/>
</dbReference>
<comment type="function">
    <text evidence="10">The phosphoenolpyruvate-dependent sugar phosphotransferase system (sugar PTS), a major carbohydrate active transport system, catalyzes the phosphorylation of incoming sugar substrates concomitantly with their translocation across the cell membrane. The enzyme II UlaABC PTS system is involved in ascorbate transport.</text>
</comment>
<dbReference type="InterPro" id="IPR004703">
    <property type="entry name" value="PTS_sugar-sp_permease"/>
</dbReference>
<comment type="similarity">
    <text evidence="11">Belongs to the UlaA family.</text>
</comment>
<keyword evidence="4" id="KW-1003">Cell membrane</keyword>
<sequence>MEVNWFITIPWLPAITTAAYLTVKKKSPSEIIENTVKAMLGYYLICAGAYLAIEAMSPLDARIYGATGTHVGILNTELMGAVLVEKSGNAGFLTFLLAFAVNLLLARKLKKGYLFLTGHHLLFLSLMTCFVIREKIQLSPLAAAALGGMITGIYIWFCVGASAGCMEKLKPGARAGLGNSASGAAVIGTVAGRCFRKKKKLEYYGKEGRNTSFVTSIGVITVFVLYLVMPGTGKSLSEAARCALMYGAALSAIVYGLRMLLGNVIQMFWELGKRYVPDLVTGLDSTAIVSYSPGAWKAGFCAASVTAAIASLLLFVTGSPFAALPGFTSLYFAGGVAGVFGNMEGGKQGAALAGAVTGIAVILLTSGLVLLSGMGVGYGMALGETEYGILGCLLSVVLNVIK</sequence>
<feature type="transmembrane region" description="Helical" evidence="14">
    <location>
        <begin position="385"/>
        <end position="401"/>
    </location>
</feature>
<evidence type="ECO:0000256" key="11">
    <source>
        <dbReference type="ARBA" id="ARBA00038218"/>
    </source>
</evidence>
<feature type="transmembrane region" description="Helical" evidence="14">
    <location>
        <begin position="298"/>
        <end position="316"/>
    </location>
</feature>
<evidence type="ECO:0000313" key="15">
    <source>
        <dbReference type="EMBL" id="MBC5661149.1"/>
    </source>
</evidence>
<evidence type="ECO:0000256" key="7">
    <source>
        <dbReference type="ARBA" id="ARBA00022692"/>
    </source>
</evidence>
<evidence type="ECO:0000256" key="1">
    <source>
        <dbReference type="ARBA" id="ARBA00004651"/>
    </source>
</evidence>
<evidence type="ECO:0000256" key="9">
    <source>
        <dbReference type="ARBA" id="ARBA00023136"/>
    </source>
</evidence>
<dbReference type="GO" id="GO:0009401">
    <property type="term" value="P:phosphoenolpyruvate-dependent sugar phosphotransferase system"/>
    <property type="evidence" value="ECO:0007669"/>
    <property type="project" value="UniProtKB-KW"/>
</dbReference>
<evidence type="ECO:0000256" key="8">
    <source>
        <dbReference type="ARBA" id="ARBA00022989"/>
    </source>
</evidence>
<evidence type="ECO:0000256" key="12">
    <source>
        <dbReference type="ARBA" id="ARBA00039702"/>
    </source>
</evidence>
<proteinExistence type="inferred from homology"/>
<evidence type="ECO:0000256" key="13">
    <source>
        <dbReference type="ARBA" id="ARBA00042859"/>
    </source>
</evidence>
<keyword evidence="3" id="KW-0813">Transport</keyword>
<keyword evidence="8 14" id="KW-1133">Transmembrane helix</keyword>
<evidence type="ECO:0000256" key="10">
    <source>
        <dbReference type="ARBA" id="ARBA00037387"/>
    </source>
</evidence>
<accession>A0A923RNA8</accession>
<dbReference type="PANTHER" id="PTHR33843:SF4">
    <property type="entry name" value="ASCORBATE-SPECIFIC PTS SYSTEM EIIC COMPONENT"/>
    <property type="match status" value="1"/>
</dbReference>
<feature type="transmembrane region" description="Helical" evidence="14">
    <location>
        <begin position="6"/>
        <end position="23"/>
    </location>
</feature>
<dbReference type="PANTHER" id="PTHR33843">
    <property type="entry name" value="ASCORBATE-SPECIFIC PTS SYSTEM EIIC COMPONENT"/>
    <property type="match status" value="1"/>
</dbReference>
<name>A0A923RNA8_9FIRM</name>
<gene>
    <name evidence="15" type="ORF">H8S44_15475</name>
</gene>
<evidence type="ECO:0000313" key="16">
    <source>
        <dbReference type="Proteomes" id="UP000649345"/>
    </source>
</evidence>
<dbReference type="Proteomes" id="UP000649345">
    <property type="component" value="Unassembled WGS sequence"/>
</dbReference>
<feature type="transmembrane region" description="Helical" evidence="14">
    <location>
        <begin position="213"/>
        <end position="231"/>
    </location>
</feature>
<protein>
    <recommendedName>
        <fullName evidence="12">Ascorbate-specific PTS system EIIC component</fullName>
    </recommendedName>
    <alternativeName>
        <fullName evidence="13">Ascorbate-specific permease IIC component UlaA</fullName>
    </alternativeName>
</protein>
<comment type="subcellular location">
    <subcellularLocation>
        <location evidence="1">Cell membrane</location>
        <topology evidence="1">Multi-pass membrane protein</topology>
    </subcellularLocation>
</comment>
<keyword evidence="5" id="KW-0762">Sugar transport</keyword>
<evidence type="ECO:0000256" key="2">
    <source>
        <dbReference type="ARBA" id="ARBA00011738"/>
    </source>
</evidence>
<keyword evidence="16" id="KW-1185">Reference proteome</keyword>
<feature type="transmembrane region" description="Helical" evidence="14">
    <location>
        <begin position="113"/>
        <end position="133"/>
    </location>
</feature>
<evidence type="ECO:0000256" key="3">
    <source>
        <dbReference type="ARBA" id="ARBA00022448"/>
    </source>
</evidence>
<feature type="transmembrane region" description="Helical" evidence="14">
    <location>
        <begin position="243"/>
        <end position="265"/>
    </location>
</feature>
<organism evidence="15 16">
    <name type="scientific">Anaerosacchariphilus hominis</name>
    <dbReference type="NCBI Taxonomy" id="2763017"/>
    <lineage>
        <taxon>Bacteria</taxon>
        <taxon>Bacillati</taxon>
        <taxon>Bacillota</taxon>
        <taxon>Clostridia</taxon>
        <taxon>Lachnospirales</taxon>
        <taxon>Lachnospiraceae</taxon>
        <taxon>Anaerosacchariphilus</taxon>
    </lineage>
</organism>
<feature type="transmembrane region" description="Helical" evidence="14">
    <location>
        <begin position="88"/>
        <end position="106"/>
    </location>
</feature>